<evidence type="ECO:0000313" key="3">
    <source>
        <dbReference type="EMBL" id="SFU07363.1"/>
    </source>
</evidence>
<protein>
    <submittedName>
        <fullName evidence="3">Uncharacterized protein</fullName>
    </submittedName>
</protein>
<evidence type="ECO:0000256" key="2">
    <source>
        <dbReference type="SAM" id="Phobius"/>
    </source>
</evidence>
<proteinExistence type="predicted"/>
<evidence type="ECO:0000313" key="4">
    <source>
        <dbReference type="Proteomes" id="UP000199546"/>
    </source>
</evidence>
<keyword evidence="4" id="KW-1185">Reference proteome</keyword>
<name>A0A1I7D6L0_9ACTN</name>
<dbReference type="Proteomes" id="UP000199546">
    <property type="component" value="Unassembled WGS sequence"/>
</dbReference>
<dbReference type="EMBL" id="FPBA01000036">
    <property type="protein sequence ID" value="SFU07363.1"/>
    <property type="molecule type" value="Genomic_DNA"/>
</dbReference>
<feature type="transmembrane region" description="Helical" evidence="2">
    <location>
        <begin position="32"/>
        <end position="53"/>
    </location>
</feature>
<keyword evidence="2" id="KW-1133">Transmembrane helix</keyword>
<accession>A0A1I7D6L0</accession>
<keyword evidence="2" id="KW-0812">Transmembrane</keyword>
<reference evidence="4" key="1">
    <citation type="submission" date="2016-10" db="EMBL/GenBank/DDBJ databases">
        <authorList>
            <person name="Varghese N."/>
            <person name="Submissions S."/>
        </authorList>
    </citation>
    <scope>NUCLEOTIDE SEQUENCE [LARGE SCALE GENOMIC DNA]</scope>
    <source>
        <strain evidence="4">DSM 46136</strain>
    </source>
</reference>
<dbReference type="STRING" id="1296565.SAMN05660657_05381"/>
<dbReference type="AlphaFoldDB" id="A0A1I7D6L0"/>
<feature type="region of interest" description="Disordered" evidence="1">
    <location>
        <begin position="1"/>
        <end position="27"/>
    </location>
</feature>
<evidence type="ECO:0000256" key="1">
    <source>
        <dbReference type="SAM" id="MobiDB-lite"/>
    </source>
</evidence>
<keyword evidence="2" id="KW-0472">Membrane</keyword>
<gene>
    <name evidence="3" type="ORF">SAMN05660657_05381</name>
</gene>
<organism evidence="3 4">
    <name type="scientific">Geodermatophilus amargosae</name>
    <dbReference type="NCBI Taxonomy" id="1296565"/>
    <lineage>
        <taxon>Bacteria</taxon>
        <taxon>Bacillati</taxon>
        <taxon>Actinomycetota</taxon>
        <taxon>Actinomycetes</taxon>
        <taxon>Geodermatophilales</taxon>
        <taxon>Geodermatophilaceae</taxon>
        <taxon>Geodermatophilus</taxon>
    </lineage>
</organism>
<sequence>MDLAHTSAGNVRRVTGAESENGGRRPVRGLRAGSAVVLVAHGLLHLLGVALLWRWGEPRYDDVHPAAGSSPALVVGASG</sequence>